<sequence length="305" mass="31210">MILTLTPNPALDVTYTVDALEPGASHRVRQVVQRAGGKGVNAASVLAQLGHPVRAYGPAGGPTGALLIDDLRRRGIDQAMTEVSANTRRTITVVAESDHSATVLNEPGTLDAVSWRQVLADLRHGLEAGAEVLVASGSLPAGVADEAYADVIGLAHEHGCPCIVDTSGPALLSALAASPDLIKPNHHELAEVTGTSEAYDGARLLQQRGARTVVVSRGENGLLLVRPDGTSYAARPRVPLEGNPTGAGDAAVAALAAGLSLNLSEPEMVRTAVGWSSAAVLAPVAGDVDRAALHDLTTTVIQGDA</sequence>
<dbReference type="NCBIfam" id="TIGR03168">
    <property type="entry name" value="1-PFK"/>
    <property type="match status" value="1"/>
</dbReference>
<evidence type="ECO:0000259" key="8">
    <source>
        <dbReference type="Pfam" id="PF00294"/>
    </source>
</evidence>
<dbReference type="InterPro" id="IPR011611">
    <property type="entry name" value="PfkB_dom"/>
</dbReference>
<dbReference type="InterPro" id="IPR017583">
    <property type="entry name" value="Tagatose/fructose_Pkinase"/>
</dbReference>
<keyword evidence="2 6" id="KW-0808">Transferase</keyword>
<dbReference type="PATRIC" id="fig|571913.6.peg.482"/>
<evidence type="ECO:0000313" key="10">
    <source>
        <dbReference type="Proteomes" id="UP000066480"/>
    </source>
</evidence>
<gene>
    <name evidence="9" type="ORF">VV02_02350</name>
</gene>
<dbReference type="GO" id="GO:0005829">
    <property type="term" value="C:cytosol"/>
    <property type="evidence" value="ECO:0007669"/>
    <property type="project" value="TreeGrafter"/>
</dbReference>
<protein>
    <recommendedName>
        <fullName evidence="8">Carbohydrate kinase PfkB domain-containing protein</fullName>
    </recommendedName>
</protein>
<dbReference type="InterPro" id="IPR002173">
    <property type="entry name" value="Carboh/pur_kinase_PfkB_CS"/>
</dbReference>
<evidence type="ECO:0000256" key="1">
    <source>
        <dbReference type="ARBA" id="ARBA00010688"/>
    </source>
</evidence>
<dbReference type="Proteomes" id="UP000066480">
    <property type="component" value="Chromosome"/>
</dbReference>
<dbReference type="EMBL" id="CP011112">
    <property type="protein sequence ID" value="AKU14975.1"/>
    <property type="molecule type" value="Genomic_DNA"/>
</dbReference>
<dbReference type="GO" id="GO:0008443">
    <property type="term" value="F:phosphofructokinase activity"/>
    <property type="evidence" value="ECO:0007669"/>
    <property type="project" value="TreeGrafter"/>
</dbReference>
<dbReference type="PIRSF" id="PIRSF000535">
    <property type="entry name" value="1PFK/6PFK/LacC"/>
    <property type="match status" value="1"/>
</dbReference>
<keyword evidence="5" id="KW-0067">ATP-binding</keyword>
<evidence type="ECO:0000256" key="2">
    <source>
        <dbReference type="ARBA" id="ARBA00022679"/>
    </source>
</evidence>
<organism evidence="9 10">
    <name type="scientific">Luteipulveratus mongoliensis</name>
    <dbReference type="NCBI Taxonomy" id="571913"/>
    <lineage>
        <taxon>Bacteria</taxon>
        <taxon>Bacillati</taxon>
        <taxon>Actinomycetota</taxon>
        <taxon>Actinomycetes</taxon>
        <taxon>Micrococcales</taxon>
        <taxon>Dermacoccaceae</taxon>
        <taxon>Luteipulveratus</taxon>
    </lineage>
</organism>
<proteinExistence type="inferred from homology"/>
<dbReference type="GO" id="GO:0005524">
    <property type="term" value="F:ATP binding"/>
    <property type="evidence" value="ECO:0007669"/>
    <property type="project" value="UniProtKB-KW"/>
</dbReference>
<dbReference type="CDD" id="cd01164">
    <property type="entry name" value="FruK_PfkB_like"/>
    <property type="match status" value="1"/>
</dbReference>
<dbReference type="Pfam" id="PF00294">
    <property type="entry name" value="PfkB"/>
    <property type="match status" value="1"/>
</dbReference>
<dbReference type="InterPro" id="IPR029056">
    <property type="entry name" value="Ribokinase-like"/>
</dbReference>
<evidence type="ECO:0000256" key="6">
    <source>
        <dbReference type="PIRNR" id="PIRNR000535"/>
    </source>
</evidence>
<keyword evidence="3" id="KW-0547">Nucleotide-binding</keyword>
<keyword evidence="10" id="KW-1185">Reference proteome</keyword>
<accession>A0A0K1JEG0</accession>
<dbReference type="PROSITE" id="PS00584">
    <property type="entry name" value="PFKB_KINASES_2"/>
    <property type="match status" value="1"/>
</dbReference>
<dbReference type="InterPro" id="IPR002139">
    <property type="entry name" value="Ribo/fructo_kinase"/>
</dbReference>
<dbReference type="Gene3D" id="3.40.1190.20">
    <property type="match status" value="1"/>
</dbReference>
<keyword evidence="4 7" id="KW-0418">Kinase</keyword>
<name>A0A0K1JEG0_9MICO</name>
<comment type="similarity">
    <text evidence="1 7">Belongs to the carbohydrate kinase PfkB family.</text>
</comment>
<evidence type="ECO:0000256" key="3">
    <source>
        <dbReference type="ARBA" id="ARBA00022741"/>
    </source>
</evidence>
<feature type="domain" description="Carbohydrate kinase PfkB" evidence="8">
    <location>
        <begin position="12"/>
        <end position="283"/>
    </location>
</feature>
<reference evidence="9 10" key="1">
    <citation type="submission" date="2015-03" db="EMBL/GenBank/DDBJ databases">
        <title>Luteipulveratus halotolerans sp. nov., a novel actinobacterium (Dermacoccaceae) from Sarawak, Malaysia.</title>
        <authorList>
            <person name="Juboi H."/>
            <person name="Basik A."/>
            <person name="Shamsul S.S."/>
            <person name="Arnold P."/>
            <person name="Schmitt E.K."/>
            <person name="Sanglier J.-J."/>
            <person name="Yeo T."/>
        </authorList>
    </citation>
    <scope>NUCLEOTIDE SEQUENCE [LARGE SCALE GENOMIC DNA]</scope>
    <source>
        <strain evidence="9 10">MN07-A0370</strain>
    </source>
</reference>
<dbReference type="AlphaFoldDB" id="A0A0K1JEG0"/>
<dbReference type="PANTHER" id="PTHR46566:SF5">
    <property type="entry name" value="1-PHOSPHOFRUCTOKINASE"/>
    <property type="match status" value="1"/>
</dbReference>
<dbReference type="STRING" id="571913.VV02_02350"/>
<dbReference type="PANTHER" id="PTHR46566">
    <property type="entry name" value="1-PHOSPHOFRUCTOKINASE-RELATED"/>
    <property type="match status" value="1"/>
</dbReference>
<evidence type="ECO:0000256" key="4">
    <source>
        <dbReference type="ARBA" id="ARBA00022777"/>
    </source>
</evidence>
<dbReference type="PRINTS" id="PR00990">
    <property type="entry name" value="RIBOKINASE"/>
</dbReference>
<dbReference type="SUPFAM" id="SSF53613">
    <property type="entry name" value="Ribokinase-like"/>
    <property type="match status" value="1"/>
</dbReference>
<evidence type="ECO:0000256" key="7">
    <source>
        <dbReference type="RuleBase" id="RU003704"/>
    </source>
</evidence>
<evidence type="ECO:0000256" key="5">
    <source>
        <dbReference type="ARBA" id="ARBA00022840"/>
    </source>
</evidence>
<dbReference type="KEGG" id="lmoi:VV02_02350"/>
<dbReference type="OrthoDB" id="9801219at2"/>
<evidence type="ECO:0000313" key="9">
    <source>
        <dbReference type="EMBL" id="AKU14975.1"/>
    </source>
</evidence>